<gene>
    <name evidence="2" type="ORF">SAMN04488055_1257</name>
</gene>
<dbReference type="AlphaFoldDB" id="A0A1N6E2I4"/>
<evidence type="ECO:0000313" key="2">
    <source>
        <dbReference type="EMBL" id="SIN77265.1"/>
    </source>
</evidence>
<dbReference type="Proteomes" id="UP000185003">
    <property type="component" value="Unassembled WGS sequence"/>
</dbReference>
<protein>
    <submittedName>
        <fullName evidence="2">Uncharacterized protein</fullName>
    </submittedName>
</protein>
<accession>A0A1N6E2I4</accession>
<keyword evidence="3" id="KW-1185">Reference proteome</keyword>
<dbReference type="OrthoDB" id="1376305at2"/>
<dbReference type="EMBL" id="FSRA01000001">
    <property type="protein sequence ID" value="SIN77265.1"/>
    <property type="molecule type" value="Genomic_DNA"/>
</dbReference>
<feature type="transmembrane region" description="Helical" evidence="1">
    <location>
        <begin position="6"/>
        <end position="28"/>
    </location>
</feature>
<name>A0A1N6E2I4_9BACT</name>
<reference evidence="2 3" key="1">
    <citation type="submission" date="2016-11" db="EMBL/GenBank/DDBJ databases">
        <authorList>
            <person name="Jaros S."/>
            <person name="Januszkiewicz K."/>
            <person name="Wedrychowicz H."/>
        </authorList>
    </citation>
    <scope>NUCLEOTIDE SEQUENCE [LARGE SCALE GENOMIC DNA]</scope>
    <source>
        <strain evidence="2 3">DSM 24787</strain>
    </source>
</reference>
<sequence>MEFLKEPVVVLILGVICIIASWLLRHLVKRRRFNRRNGAGVQQFSTYEQKYIKQKSEVLISLLSLLLFVGGAYLIILYFISK</sequence>
<feature type="transmembrane region" description="Helical" evidence="1">
    <location>
        <begin position="58"/>
        <end position="80"/>
    </location>
</feature>
<proteinExistence type="predicted"/>
<dbReference type="RefSeq" id="WP_074238412.1">
    <property type="nucleotide sequence ID" value="NZ_FSRA01000001.1"/>
</dbReference>
<evidence type="ECO:0000256" key="1">
    <source>
        <dbReference type="SAM" id="Phobius"/>
    </source>
</evidence>
<organism evidence="2 3">
    <name type="scientific">Chitinophaga niabensis</name>
    <dbReference type="NCBI Taxonomy" id="536979"/>
    <lineage>
        <taxon>Bacteria</taxon>
        <taxon>Pseudomonadati</taxon>
        <taxon>Bacteroidota</taxon>
        <taxon>Chitinophagia</taxon>
        <taxon>Chitinophagales</taxon>
        <taxon>Chitinophagaceae</taxon>
        <taxon>Chitinophaga</taxon>
    </lineage>
</organism>
<keyword evidence="1" id="KW-0812">Transmembrane</keyword>
<keyword evidence="1" id="KW-0472">Membrane</keyword>
<dbReference type="STRING" id="536979.SAMN04488055_1257"/>
<keyword evidence="1" id="KW-1133">Transmembrane helix</keyword>
<evidence type="ECO:0000313" key="3">
    <source>
        <dbReference type="Proteomes" id="UP000185003"/>
    </source>
</evidence>